<feature type="compositionally biased region" description="Low complexity" evidence="1">
    <location>
        <begin position="57"/>
        <end position="66"/>
    </location>
</feature>
<dbReference type="OrthoDB" id="6077919at2759"/>
<dbReference type="InterPro" id="IPR013087">
    <property type="entry name" value="Znf_C2H2_type"/>
</dbReference>
<evidence type="ECO:0000313" key="3">
    <source>
        <dbReference type="EMBL" id="CAG8977457.1"/>
    </source>
</evidence>
<organism evidence="3 4">
    <name type="scientific">Hymenoscyphus albidus</name>
    <dbReference type="NCBI Taxonomy" id="595503"/>
    <lineage>
        <taxon>Eukaryota</taxon>
        <taxon>Fungi</taxon>
        <taxon>Dikarya</taxon>
        <taxon>Ascomycota</taxon>
        <taxon>Pezizomycotina</taxon>
        <taxon>Leotiomycetes</taxon>
        <taxon>Helotiales</taxon>
        <taxon>Helotiaceae</taxon>
        <taxon>Hymenoscyphus</taxon>
    </lineage>
</organism>
<feature type="region of interest" description="Disordered" evidence="1">
    <location>
        <begin position="385"/>
        <end position="458"/>
    </location>
</feature>
<sequence>MSLHSTYRSGGHPRSYYPQLASINSSDSGQIYGTTREMGPPSLDFPPQPVEIDVDLSSHSSRTLPSPSQPGSNAWDPIFSHPSFGDASYGASNIGRMQQIPSDTQSRGPAQDPLVQWYTGNDGPWVPKVIPDVAIEERLHPRQSGNRSHVSYGTQYRQPNPSDAGSVQFGVSNSDSGYGTRRSIGNGSVFSADIPDRDQDCRSLAGHVENLQPFHAFPEILPPRDHTRVNDWTPTPKSTGSNTPSLTCQYCMKPVKTQSELKKHELRHTKPFKCLVPGCPRPTGFSTTNDLERHTKSKHPTAITDPASTKMYRCNVPGCKSREKSWPRLDNFRSHLKRVHQNQLRTDQDFEEIIRCAEFFEAPPSSGMPSQENQRTMQQEFSHSAIPIQDNNDRNGDTDWSGSCPEVDGSPPQDFTDPKRPDLEISSSPPSRKSLPPPTPQEPSARPVPHSDGHSSETVQPLDVFHTAQPPPKPARSGFTLESVLAPAIPNDGPNKLPIFRSSSNNNPVSKLVSEGKVAKHISETSASSDAALTKVIRTALDGSITHHDQEPRFTNGNLDRNILPNGRPSPSGNGGSGSESSSVRSSDSSPSAVSDTDVTESEELKKAEEILKTIRHLGYTLQKYPSRSPKIQNQGSAASNKSEKKVTCEVCKRFQGRPCELSSIMEEDDTYREKLESCRIGRNSQDRFWCGFCVRLIDLRKKGLDAWTERFDHIDDHFMGRDKFEKLGIRDWVPVDGSTNPGPKRSLSSTSSSLSPSSVSESTEAPHEKSLKKRAATTTEDGAAKRARTELEYQIICCQCHVAHNPSFNSGCSNCSDSHSFCESCTSEYLPPVPSREVK</sequence>
<feature type="region of interest" description="Disordered" evidence="1">
    <location>
        <begin position="736"/>
        <end position="784"/>
    </location>
</feature>
<evidence type="ECO:0000313" key="4">
    <source>
        <dbReference type="Proteomes" id="UP000701801"/>
    </source>
</evidence>
<protein>
    <recommendedName>
        <fullName evidence="2">C2H2-type domain-containing protein</fullName>
    </recommendedName>
</protein>
<dbReference type="SMART" id="SM00355">
    <property type="entry name" value="ZnF_C2H2"/>
    <property type="match status" value="3"/>
</dbReference>
<evidence type="ECO:0000259" key="2">
    <source>
        <dbReference type="PROSITE" id="PS00028"/>
    </source>
</evidence>
<reference evidence="3" key="1">
    <citation type="submission" date="2021-07" db="EMBL/GenBank/DDBJ databases">
        <authorList>
            <person name="Durling M."/>
        </authorList>
    </citation>
    <scope>NUCLEOTIDE SEQUENCE</scope>
</reference>
<name>A0A9N9LQD4_9HELO</name>
<feature type="region of interest" description="Disordered" evidence="1">
    <location>
        <begin position="487"/>
        <end position="511"/>
    </location>
</feature>
<feature type="compositionally biased region" description="Low complexity" evidence="1">
    <location>
        <begin position="747"/>
        <end position="764"/>
    </location>
</feature>
<feature type="compositionally biased region" description="Polar residues" evidence="1">
    <location>
        <begin position="21"/>
        <end position="33"/>
    </location>
</feature>
<dbReference type="Gene3D" id="3.30.160.60">
    <property type="entry name" value="Classic Zinc Finger"/>
    <property type="match status" value="1"/>
</dbReference>
<feature type="domain" description="C2H2-type" evidence="2">
    <location>
        <begin position="248"/>
        <end position="268"/>
    </location>
</feature>
<gene>
    <name evidence="3" type="ORF">HYALB_00007790</name>
</gene>
<evidence type="ECO:0000256" key="1">
    <source>
        <dbReference type="SAM" id="MobiDB-lite"/>
    </source>
</evidence>
<keyword evidence="4" id="KW-1185">Reference proteome</keyword>
<dbReference type="Proteomes" id="UP000701801">
    <property type="component" value="Unassembled WGS sequence"/>
</dbReference>
<dbReference type="EMBL" id="CAJVRM010000218">
    <property type="protein sequence ID" value="CAG8977457.1"/>
    <property type="molecule type" value="Genomic_DNA"/>
</dbReference>
<accession>A0A9N9LQD4</accession>
<comment type="caution">
    <text evidence="3">The sequence shown here is derived from an EMBL/GenBank/DDBJ whole genome shotgun (WGS) entry which is preliminary data.</text>
</comment>
<feature type="region of interest" description="Disordered" evidence="1">
    <location>
        <begin position="544"/>
        <end position="605"/>
    </location>
</feature>
<feature type="compositionally biased region" description="Low complexity" evidence="1">
    <location>
        <begin position="579"/>
        <end position="596"/>
    </location>
</feature>
<proteinExistence type="predicted"/>
<dbReference type="PROSITE" id="PS00028">
    <property type="entry name" value="ZINC_FINGER_C2H2_1"/>
    <property type="match status" value="1"/>
</dbReference>
<dbReference type="AlphaFoldDB" id="A0A9N9LQD4"/>
<feature type="region of interest" description="Disordered" evidence="1">
    <location>
        <begin position="1"/>
        <end position="76"/>
    </location>
</feature>